<accession>A7NHM4</accession>
<evidence type="ECO:0000313" key="8">
    <source>
        <dbReference type="EMBL" id="ABU56971.1"/>
    </source>
</evidence>
<dbReference type="GO" id="GO:0007062">
    <property type="term" value="P:sister chromatid cohesion"/>
    <property type="evidence" value="ECO:0007669"/>
    <property type="project" value="InterPro"/>
</dbReference>
<dbReference type="Gene3D" id="1.10.287.1490">
    <property type="match status" value="2"/>
</dbReference>
<dbReference type="KEGG" id="rca:Rcas_0855"/>
<dbReference type="GO" id="GO:0016887">
    <property type="term" value="F:ATP hydrolysis activity"/>
    <property type="evidence" value="ECO:0007669"/>
    <property type="project" value="InterPro"/>
</dbReference>
<proteinExistence type="inferred from homology"/>
<dbReference type="GO" id="GO:0005694">
    <property type="term" value="C:chromosome"/>
    <property type="evidence" value="ECO:0007669"/>
    <property type="project" value="InterPro"/>
</dbReference>
<feature type="coiled-coil region" evidence="6">
    <location>
        <begin position="308"/>
        <end position="363"/>
    </location>
</feature>
<dbReference type="GO" id="GO:0006260">
    <property type="term" value="P:DNA replication"/>
    <property type="evidence" value="ECO:0007669"/>
    <property type="project" value="UniProtKB-UniRule"/>
</dbReference>
<dbReference type="HOGENOM" id="CLU_001042_2_2_0"/>
<dbReference type="STRING" id="383372.Rcas_0855"/>
<evidence type="ECO:0000256" key="2">
    <source>
        <dbReference type="ARBA" id="ARBA00022741"/>
    </source>
</evidence>
<evidence type="ECO:0000256" key="4">
    <source>
        <dbReference type="ARBA" id="ARBA00023054"/>
    </source>
</evidence>
<feature type="coiled-coil region" evidence="6">
    <location>
        <begin position="701"/>
        <end position="749"/>
    </location>
</feature>
<dbReference type="Gene3D" id="3.30.70.1620">
    <property type="match status" value="1"/>
</dbReference>
<dbReference type="InterPro" id="IPR036277">
    <property type="entry name" value="SMC_hinge_sf"/>
</dbReference>
<dbReference type="InterPro" id="IPR027417">
    <property type="entry name" value="P-loop_NTPase"/>
</dbReference>
<gene>
    <name evidence="6" type="primary">smc</name>
    <name evidence="8" type="ordered locus">Rcas_0855</name>
</gene>
<feature type="coiled-coil region" evidence="6">
    <location>
        <begin position="778"/>
        <end position="945"/>
    </location>
</feature>
<dbReference type="SUPFAM" id="SSF75553">
    <property type="entry name" value="Smc hinge domain"/>
    <property type="match status" value="1"/>
</dbReference>
<dbReference type="GO" id="GO:0007059">
    <property type="term" value="P:chromosome segregation"/>
    <property type="evidence" value="ECO:0007669"/>
    <property type="project" value="UniProtKB-UniRule"/>
</dbReference>
<feature type="coiled-coil region" evidence="6">
    <location>
        <begin position="997"/>
        <end position="1034"/>
    </location>
</feature>
<evidence type="ECO:0000256" key="5">
    <source>
        <dbReference type="ARBA" id="ARBA00023125"/>
    </source>
</evidence>
<evidence type="ECO:0000259" key="7">
    <source>
        <dbReference type="SMART" id="SM00968"/>
    </source>
</evidence>
<evidence type="ECO:0000256" key="1">
    <source>
        <dbReference type="ARBA" id="ARBA00022490"/>
    </source>
</evidence>
<feature type="domain" description="SMC hinge" evidence="7">
    <location>
        <begin position="519"/>
        <end position="639"/>
    </location>
</feature>
<dbReference type="HAMAP" id="MF_01894">
    <property type="entry name" value="Smc_prok"/>
    <property type="match status" value="1"/>
</dbReference>
<keyword evidence="1 6" id="KW-0963">Cytoplasm</keyword>
<dbReference type="NCBIfam" id="TIGR02168">
    <property type="entry name" value="SMC_prok_B"/>
    <property type="match status" value="1"/>
</dbReference>
<feature type="coiled-coil region" evidence="6">
    <location>
        <begin position="406"/>
        <end position="496"/>
    </location>
</feature>
<reference evidence="8 9" key="1">
    <citation type="submission" date="2007-08" db="EMBL/GenBank/DDBJ databases">
        <title>Complete sequence of Roseiflexus castenholzii DSM 13941.</title>
        <authorList>
            <consortium name="US DOE Joint Genome Institute"/>
            <person name="Copeland A."/>
            <person name="Lucas S."/>
            <person name="Lapidus A."/>
            <person name="Barry K."/>
            <person name="Glavina del Rio T."/>
            <person name="Dalin E."/>
            <person name="Tice H."/>
            <person name="Pitluck S."/>
            <person name="Thompson L.S."/>
            <person name="Brettin T."/>
            <person name="Bruce D."/>
            <person name="Detter J.C."/>
            <person name="Han C."/>
            <person name="Tapia R."/>
            <person name="Schmutz J."/>
            <person name="Larimer F."/>
            <person name="Land M."/>
            <person name="Hauser L."/>
            <person name="Kyrpides N."/>
            <person name="Mikhailova N."/>
            <person name="Bryant D.A."/>
            <person name="Hanada S."/>
            <person name="Tsukatani Y."/>
            <person name="Richardson P."/>
        </authorList>
    </citation>
    <scope>NUCLEOTIDE SEQUENCE [LARGE SCALE GENOMIC DNA]</scope>
    <source>
        <strain evidence="9">DSM 13941 / HLO8</strain>
    </source>
</reference>
<keyword evidence="3 6" id="KW-0067">ATP-binding</keyword>
<dbReference type="PIRSF" id="PIRSF005719">
    <property type="entry name" value="SMC"/>
    <property type="match status" value="1"/>
</dbReference>
<feature type="binding site" evidence="6">
    <location>
        <begin position="32"/>
        <end position="39"/>
    </location>
    <ligand>
        <name>ATP</name>
        <dbReference type="ChEBI" id="CHEBI:30616"/>
    </ligand>
</feature>
<keyword evidence="4 6" id="KW-0175">Coiled coil</keyword>
<evidence type="ECO:0000256" key="3">
    <source>
        <dbReference type="ARBA" id="ARBA00022840"/>
    </source>
</evidence>
<comment type="domain">
    <text evidence="6">Contains large globular domains required for ATP hydrolysis at each terminus and a third globular domain forming a flexible hinge near the middle of the molecule. These domains are separated by coiled-coil structures.</text>
</comment>
<dbReference type="OrthoDB" id="9808768at2"/>
<comment type="function">
    <text evidence="6">Required for chromosome condensation and partitioning.</text>
</comment>
<dbReference type="GO" id="GO:0003677">
    <property type="term" value="F:DNA binding"/>
    <property type="evidence" value="ECO:0007669"/>
    <property type="project" value="UniProtKB-UniRule"/>
</dbReference>
<dbReference type="SUPFAM" id="SSF103657">
    <property type="entry name" value="BAR/IMD domain-like"/>
    <property type="match status" value="1"/>
</dbReference>
<dbReference type="AlphaFoldDB" id="A7NHM4"/>
<name>A7NHM4_ROSCS</name>
<dbReference type="RefSeq" id="WP_012119401.1">
    <property type="nucleotide sequence ID" value="NC_009767.1"/>
</dbReference>
<dbReference type="GO" id="GO:0005524">
    <property type="term" value="F:ATP binding"/>
    <property type="evidence" value="ECO:0007669"/>
    <property type="project" value="UniProtKB-UniRule"/>
</dbReference>
<organism evidence="8 9">
    <name type="scientific">Roseiflexus castenholzii (strain DSM 13941 / HLO8)</name>
    <dbReference type="NCBI Taxonomy" id="383372"/>
    <lineage>
        <taxon>Bacteria</taxon>
        <taxon>Bacillati</taxon>
        <taxon>Chloroflexota</taxon>
        <taxon>Chloroflexia</taxon>
        <taxon>Chloroflexales</taxon>
        <taxon>Roseiflexineae</taxon>
        <taxon>Roseiflexaceae</taxon>
        <taxon>Roseiflexus</taxon>
    </lineage>
</organism>
<keyword evidence="2 6" id="KW-0547">Nucleotide-binding</keyword>
<dbReference type="Proteomes" id="UP000000263">
    <property type="component" value="Chromosome"/>
</dbReference>
<protein>
    <recommendedName>
        <fullName evidence="6">Chromosome partition protein Smc</fullName>
    </recommendedName>
</protein>
<evidence type="ECO:0000256" key="6">
    <source>
        <dbReference type="HAMAP-Rule" id="MF_01894"/>
    </source>
</evidence>
<dbReference type="SMART" id="SM00968">
    <property type="entry name" value="SMC_hinge"/>
    <property type="match status" value="1"/>
</dbReference>
<dbReference type="GO" id="GO:0005737">
    <property type="term" value="C:cytoplasm"/>
    <property type="evidence" value="ECO:0007669"/>
    <property type="project" value="UniProtKB-SubCell"/>
</dbReference>
<comment type="similarity">
    <text evidence="6">Belongs to the SMC family.</text>
</comment>
<dbReference type="Gene3D" id="1.20.1060.20">
    <property type="match status" value="1"/>
</dbReference>
<dbReference type="InterPro" id="IPR027267">
    <property type="entry name" value="AH/BAR_dom_sf"/>
</dbReference>
<dbReference type="InterPro" id="IPR003395">
    <property type="entry name" value="RecF/RecN/SMC_N"/>
</dbReference>
<dbReference type="eggNOG" id="COG1196">
    <property type="taxonomic scope" value="Bacteria"/>
</dbReference>
<dbReference type="GO" id="GO:0030261">
    <property type="term" value="P:chromosome condensation"/>
    <property type="evidence" value="ECO:0007669"/>
    <property type="project" value="InterPro"/>
</dbReference>
<dbReference type="InterPro" id="IPR011890">
    <property type="entry name" value="SMC_prok"/>
</dbReference>
<keyword evidence="9" id="KW-1185">Reference proteome</keyword>
<dbReference type="Pfam" id="PF02463">
    <property type="entry name" value="SMC_N"/>
    <property type="match status" value="1"/>
</dbReference>
<dbReference type="SUPFAM" id="SSF52540">
    <property type="entry name" value="P-loop containing nucleoside triphosphate hydrolases"/>
    <property type="match status" value="1"/>
</dbReference>
<dbReference type="Pfam" id="PF06470">
    <property type="entry name" value="SMC_hinge"/>
    <property type="match status" value="1"/>
</dbReference>
<dbReference type="EMBL" id="CP000804">
    <property type="protein sequence ID" value="ABU56971.1"/>
    <property type="molecule type" value="Genomic_DNA"/>
</dbReference>
<dbReference type="PANTHER" id="PTHR43977">
    <property type="entry name" value="STRUCTURAL MAINTENANCE OF CHROMOSOMES PROTEIN 3"/>
    <property type="match status" value="1"/>
</dbReference>
<keyword evidence="5 6" id="KW-0238">DNA-binding</keyword>
<comment type="subcellular location">
    <subcellularLocation>
        <location evidence="6">Cytoplasm</location>
    </subcellularLocation>
</comment>
<dbReference type="InterPro" id="IPR010935">
    <property type="entry name" value="SMC_hinge"/>
</dbReference>
<sequence>MYLRRLEIQGFKTFAGHTLFEFQPGVTAVVGPNGSGKSNLVDAIRWALGEQHPGTLRCKRTEDLIFSGGGRRAPAGFAEVSLTIDNRDRLLPAPYSEVTITRRATRSGENEYFINRQRVRLRDVQEVAAPISGAYAIINQGLVDAALNLHPLERRRLFEDAAAISVYEQRRTDAERRLRETGANVARCADILTELEPRLRSLKRQAALARSHRDLTAELHTLLEQYYAHLWNIARTDCAAAERSVQALESTLAARQAEIAAASATLRHTRDHIHALRHRIGALHAESSALHTDAETVQRTLAVGQERLTALTRQIEDQEHALRDLDHQRTAQQADQEAAAAHLAGAEQRLAQIQQEYSAHESRRAERLANRALLRQTLDEAHHTLMEIRAALGVVQRQMVQIADQYEHLIRERAVAEESLAAAQETLAARRHESAQAEAQVAALERELADAALRAEQARGDVEHRRRQRAAAAETLEAARRRQMDLEARLETLRRLHHSYAGTFAGVRAAMQWAEAQRRTGFALVATLLRVPAELETAIEVALGSRLQNIVVDHWEDAEAAIEALKRSGEGRATFLPLDTIRARGSNGGRAYGTVDPDDGVLGVAANLIDVDERYRPIADMLLGRTLVVRSLAVARRELSRIGGGWTMVTLAGEQVSAAGAVTGGAAVKESGTLRRERELRELPERLEAATRAVEQAHAHYVVASEAYAAAEQMAREAERQQRQVQRNLDQERAAAAQAQRAVDRADAERLIRQRRIEQIDAEMTALLDRRRSVIAEHEDLTQREAAARAQVDQLQAQEAAQRAEDAADDEALAVLRARRADAEGEVRALRAVLHTGAQALARSNDQRRALEERIERLYHERETLTHELTHSAARHQALLEQIDALRARIDPAEAELTVLEQQREEHETRTQNLTGALIDAESAYNRATIDAQRARDRLETLRERAAGDGIDIEAAARSHPEPLPDGNPDTLHQRIIELKQRIARLGVINPLALEEYDEAAARYEFLSSQMHDLRAASATLNELIAELDTAIRTRFETTFRIVAAEFERSFTRLFGGGEARLVLINDNGGDDDDQNDARPPGIASLGVDIIARPPGKRQQHLALLSGGERALTAAALLFAILRANPTPFCVLDEVDAALDEANIGRFRDALTELSEKTQFIVVTHNRGTIEAADTIYGITMGDDGASRVLSLRLEEIDRP</sequence>
<dbReference type="InterPro" id="IPR024704">
    <property type="entry name" value="SMC"/>
</dbReference>
<dbReference type="Gene3D" id="3.40.50.300">
    <property type="entry name" value="P-loop containing nucleotide triphosphate hydrolases"/>
    <property type="match status" value="2"/>
</dbReference>
<evidence type="ECO:0000313" key="9">
    <source>
        <dbReference type="Proteomes" id="UP000000263"/>
    </source>
</evidence>
<comment type="subunit">
    <text evidence="6">Homodimer.</text>
</comment>